<dbReference type="AlphaFoldDB" id="A0A4Q6XLR1"/>
<proteinExistence type="predicted"/>
<sequence length="171" mass="18963">MLKIFKGFWLILVGVLFISCSGDIKKETDIKAQNIQFELDGVNGIKVNSAFDSAKLEKYTEDFDGCFLAKEVNSDNGISYEVSDGLITTIRTSKQGVLSPYGVAIGDHMDQIYKKHPSNLKPEVEDNENGVAGENIFVYFWSDQNQELGLKYTVDSDIVTSISIGTLMDCI</sequence>
<dbReference type="EMBL" id="SGIM01000001">
    <property type="protein sequence ID" value="RZF56757.1"/>
    <property type="molecule type" value="Genomic_DNA"/>
</dbReference>
<dbReference type="Gene3D" id="2.60.460.10">
    <property type="entry name" value="protein yfey like domain"/>
    <property type="match status" value="1"/>
</dbReference>
<dbReference type="PROSITE" id="PS51257">
    <property type="entry name" value="PROKAR_LIPOPROTEIN"/>
    <property type="match status" value="1"/>
</dbReference>
<evidence type="ECO:0000313" key="2">
    <source>
        <dbReference type="Proteomes" id="UP000292110"/>
    </source>
</evidence>
<evidence type="ECO:0008006" key="3">
    <source>
        <dbReference type="Google" id="ProtNLM"/>
    </source>
</evidence>
<dbReference type="InterPro" id="IPR038714">
    <property type="entry name" value="YfeY-like_sf"/>
</dbReference>
<keyword evidence="2" id="KW-1185">Reference proteome</keyword>
<organism evidence="1 2">
    <name type="scientific">Acinetobacter halotolerans</name>
    <dbReference type="NCBI Taxonomy" id="1752076"/>
    <lineage>
        <taxon>Bacteria</taxon>
        <taxon>Pseudomonadati</taxon>
        <taxon>Pseudomonadota</taxon>
        <taxon>Gammaproteobacteria</taxon>
        <taxon>Moraxellales</taxon>
        <taxon>Moraxellaceae</taxon>
        <taxon>Acinetobacter</taxon>
    </lineage>
</organism>
<name>A0A4Q6XLR1_9GAMM</name>
<accession>A0A4Q6XLR1</accession>
<dbReference type="RefSeq" id="WP_130160724.1">
    <property type="nucleotide sequence ID" value="NZ_SGIM01000001.1"/>
</dbReference>
<dbReference type="Proteomes" id="UP000292110">
    <property type="component" value="Unassembled WGS sequence"/>
</dbReference>
<reference evidence="1 2" key="1">
    <citation type="submission" date="2019-02" db="EMBL/GenBank/DDBJ databases">
        <title>The draft genome of Acinetobacter halotolerans strain JCM 31009.</title>
        <authorList>
            <person name="Qin J."/>
            <person name="Feng Y."/>
            <person name="Nemec A."/>
            <person name="Zong Z."/>
        </authorList>
    </citation>
    <scope>NUCLEOTIDE SEQUENCE [LARGE SCALE GENOMIC DNA]</scope>
    <source>
        <strain evidence="1 2">JCM 31009</strain>
    </source>
</reference>
<evidence type="ECO:0000313" key="1">
    <source>
        <dbReference type="EMBL" id="RZF56757.1"/>
    </source>
</evidence>
<protein>
    <recommendedName>
        <fullName evidence="3">Lipoprotein</fullName>
    </recommendedName>
</protein>
<comment type="caution">
    <text evidence="1">The sequence shown here is derived from an EMBL/GenBank/DDBJ whole genome shotgun (WGS) entry which is preliminary data.</text>
</comment>
<gene>
    <name evidence="1" type="ORF">EXE30_00410</name>
</gene>